<dbReference type="RefSeq" id="WP_187965092.1">
    <property type="nucleotide sequence ID" value="NZ_JACVDC010000018.1"/>
</dbReference>
<dbReference type="InterPro" id="IPR009057">
    <property type="entry name" value="Homeodomain-like_sf"/>
</dbReference>
<organism evidence="5 6">
    <name type="scientific">Sinomicrobium weinanense</name>
    <dbReference type="NCBI Taxonomy" id="2842200"/>
    <lineage>
        <taxon>Bacteria</taxon>
        <taxon>Pseudomonadati</taxon>
        <taxon>Bacteroidota</taxon>
        <taxon>Flavobacteriia</taxon>
        <taxon>Flavobacteriales</taxon>
        <taxon>Flavobacteriaceae</taxon>
        <taxon>Sinomicrobium</taxon>
    </lineage>
</organism>
<dbReference type="SUPFAM" id="SSF51182">
    <property type="entry name" value="RmlC-like cupins"/>
    <property type="match status" value="1"/>
</dbReference>
<evidence type="ECO:0000256" key="3">
    <source>
        <dbReference type="ARBA" id="ARBA00023163"/>
    </source>
</evidence>
<keyword evidence="1" id="KW-0805">Transcription regulation</keyword>
<evidence type="ECO:0000256" key="2">
    <source>
        <dbReference type="ARBA" id="ARBA00023125"/>
    </source>
</evidence>
<dbReference type="Gene3D" id="1.10.10.60">
    <property type="entry name" value="Homeodomain-like"/>
    <property type="match status" value="1"/>
</dbReference>
<dbReference type="PANTHER" id="PTHR43280">
    <property type="entry name" value="ARAC-FAMILY TRANSCRIPTIONAL REGULATOR"/>
    <property type="match status" value="1"/>
</dbReference>
<sequence length="265" mass="31060">MIVTLHEGEYLGQTQKSTACDSVKFSETVHEINSYTETHRHENQYFSILLKGTYLEKNEASETRVLPGDALFRPGGYVHQNYFTDRDVHCFNMEFGKTWMKKYDYDFKFPEQLAHFKAGMTPFLVQMLVGFMDGKQIDLIEETIADFLFQVHEKPVKLRQPWLAKLLKMLENELDSFHSLDSLSKRVFVHPIYMARAFKQNTGVTIGQYQLKVKLVHALYLLMNTLKPISEISHLNGFYDDSHFINSFKSYYKISPHQFRLMVKS</sequence>
<keyword evidence="2" id="KW-0238">DNA-binding</keyword>
<reference evidence="5 6" key="1">
    <citation type="submission" date="2020-09" db="EMBL/GenBank/DDBJ databases">
        <title>Sinomicrobium weinanense sp. nov., a halophilic bacteria isolated from saline-alkali soil.</title>
        <authorList>
            <person name="Wu P."/>
            <person name="Ren H."/>
            <person name="Mei Y."/>
            <person name="Liang Y."/>
            <person name="Chen Z."/>
        </authorList>
    </citation>
    <scope>NUCLEOTIDE SEQUENCE [LARGE SCALE GENOMIC DNA]</scope>
    <source>
        <strain evidence="5 6">FJxs</strain>
    </source>
</reference>
<dbReference type="PROSITE" id="PS00041">
    <property type="entry name" value="HTH_ARAC_FAMILY_1"/>
    <property type="match status" value="1"/>
</dbReference>
<evidence type="ECO:0000313" key="5">
    <source>
        <dbReference type="EMBL" id="MBC9795940.1"/>
    </source>
</evidence>
<dbReference type="InterPro" id="IPR011051">
    <property type="entry name" value="RmlC_Cupin_sf"/>
</dbReference>
<keyword evidence="6" id="KW-1185">Reference proteome</keyword>
<dbReference type="InterPro" id="IPR018062">
    <property type="entry name" value="HTH_AraC-typ_CS"/>
</dbReference>
<feature type="domain" description="HTH araC/xylS-type" evidence="4">
    <location>
        <begin position="164"/>
        <end position="262"/>
    </location>
</feature>
<keyword evidence="3" id="KW-0804">Transcription</keyword>
<dbReference type="Proteomes" id="UP000653730">
    <property type="component" value="Unassembled WGS sequence"/>
</dbReference>
<protein>
    <submittedName>
        <fullName evidence="5">Helix-turn-helix transcriptional regulator</fullName>
    </submittedName>
</protein>
<dbReference type="GO" id="GO:0003700">
    <property type="term" value="F:DNA-binding transcription factor activity"/>
    <property type="evidence" value="ECO:0007669"/>
    <property type="project" value="InterPro"/>
</dbReference>
<dbReference type="AlphaFoldDB" id="A0A926Q3M4"/>
<dbReference type="InterPro" id="IPR018060">
    <property type="entry name" value="HTH_AraC"/>
</dbReference>
<name>A0A926Q3M4_9FLAO</name>
<accession>A0A926Q3M4</accession>
<dbReference type="PANTHER" id="PTHR43280:SF2">
    <property type="entry name" value="HTH-TYPE TRANSCRIPTIONAL REGULATOR EXSA"/>
    <property type="match status" value="1"/>
</dbReference>
<gene>
    <name evidence="5" type="ORF">IBL28_08180</name>
</gene>
<dbReference type="GO" id="GO:0043565">
    <property type="term" value="F:sequence-specific DNA binding"/>
    <property type="evidence" value="ECO:0007669"/>
    <property type="project" value="InterPro"/>
</dbReference>
<evidence type="ECO:0000259" key="4">
    <source>
        <dbReference type="PROSITE" id="PS01124"/>
    </source>
</evidence>
<dbReference type="Pfam" id="PF12833">
    <property type="entry name" value="HTH_18"/>
    <property type="match status" value="1"/>
</dbReference>
<proteinExistence type="predicted"/>
<dbReference type="SUPFAM" id="SSF46689">
    <property type="entry name" value="Homeodomain-like"/>
    <property type="match status" value="2"/>
</dbReference>
<evidence type="ECO:0000256" key="1">
    <source>
        <dbReference type="ARBA" id="ARBA00023015"/>
    </source>
</evidence>
<dbReference type="PROSITE" id="PS01124">
    <property type="entry name" value="HTH_ARAC_FAMILY_2"/>
    <property type="match status" value="1"/>
</dbReference>
<dbReference type="SMART" id="SM00342">
    <property type="entry name" value="HTH_ARAC"/>
    <property type="match status" value="1"/>
</dbReference>
<dbReference type="EMBL" id="JACVDC010000018">
    <property type="protein sequence ID" value="MBC9795940.1"/>
    <property type="molecule type" value="Genomic_DNA"/>
</dbReference>
<comment type="caution">
    <text evidence="5">The sequence shown here is derived from an EMBL/GenBank/DDBJ whole genome shotgun (WGS) entry which is preliminary data.</text>
</comment>
<evidence type="ECO:0000313" key="6">
    <source>
        <dbReference type="Proteomes" id="UP000653730"/>
    </source>
</evidence>